<reference evidence="2" key="1">
    <citation type="journal article" date="2019" name="Int. J. Syst. Evol. Microbiol.">
        <title>The Global Catalogue of Microorganisms (GCM) 10K type strain sequencing project: providing services to taxonomists for standard genome sequencing and annotation.</title>
        <authorList>
            <consortium name="The Broad Institute Genomics Platform"/>
            <consortium name="The Broad Institute Genome Sequencing Center for Infectious Disease"/>
            <person name="Wu L."/>
            <person name="Ma J."/>
        </authorList>
    </citation>
    <scope>NUCLEOTIDE SEQUENCE [LARGE SCALE GENOMIC DNA]</scope>
    <source>
        <strain evidence="2">JCM 17927</strain>
    </source>
</reference>
<dbReference type="EMBL" id="BAABHD010000084">
    <property type="protein sequence ID" value="GAA4470360.1"/>
    <property type="molecule type" value="Genomic_DNA"/>
</dbReference>
<accession>A0ABP8NSW6</accession>
<protein>
    <submittedName>
        <fullName evidence="1">Uncharacterized protein</fullName>
    </submittedName>
</protein>
<organism evidence="1 2">
    <name type="scientific">Nibrella saemangeumensis</name>
    <dbReference type="NCBI Taxonomy" id="1084526"/>
    <lineage>
        <taxon>Bacteria</taxon>
        <taxon>Pseudomonadati</taxon>
        <taxon>Bacteroidota</taxon>
        <taxon>Cytophagia</taxon>
        <taxon>Cytophagales</taxon>
        <taxon>Spirosomataceae</taxon>
        <taxon>Nibrella</taxon>
    </lineage>
</organism>
<keyword evidence="2" id="KW-1185">Reference proteome</keyword>
<sequence>MNIPDMIVSYGQQIGELVEGLTWKSAIESPVVAVSVPFCKVQWWNLMGYREKTDPFEHLLSISWDINPSAWYQLTRLFGSLPNVESSLMASYKCPCLQPLYCRYLLMNNGLKWVGVRVYVVETE</sequence>
<name>A0ABP8NSW6_9BACT</name>
<evidence type="ECO:0000313" key="2">
    <source>
        <dbReference type="Proteomes" id="UP001501175"/>
    </source>
</evidence>
<dbReference type="Proteomes" id="UP001501175">
    <property type="component" value="Unassembled WGS sequence"/>
</dbReference>
<comment type="caution">
    <text evidence="1">The sequence shown here is derived from an EMBL/GenBank/DDBJ whole genome shotgun (WGS) entry which is preliminary data.</text>
</comment>
<gene>
    <name evidence="1" type="ORF">GCM10023189_58790</name>
</gene>
<proteinExistence type="predicted"/>
<evidence type="ECO:0000313" key="1">
    <source>
        <dbReference type="EMBL" id="GAA4470360.1"/>
    </source>
</evidence>